<dbReference type="PRINTS" id="PR00081">
    <property type="entry name" value="GDHRDH"/>
</dbReference>
<dbReference type="AlphaFoldDB" id="A0A7W9M474"/>
<accession>A0A7W9M474</accession>
<keyword evidence="2" id="KW-0560">Oxidoreductase</keyword>
<dbReference type="RefSeq" id="WP_184926506.1">
    <property type="nucleotide sequence ID" value="NZ_JACHMO010000001.1"/>
</dbReference>
<keyword evidence="4" id="KW-1185">Reference proteome</keyword>
<dbReference type="Pfam" id="PF00106">
    <property type="entry name" value="adh_short"/>
    <property type="match status" value="1"/>
</dbReference>
<dbReference type="Gene3D" id="3.40.50.720">
    <property type="entry name" value="NAD(P)-binding Rossmann-like Domain"/>
    <property type="match status" value="1"/>
</dbReference>
<protein>
    <submittedName>
        <fullName evidence="3">NADP-dependent 3-hydroxy acid dehydrogenase YdfG</fullName>
    </submittedName>
</protein>
<gene>
    <name evidence="3" type="ORF">F4560_006481</name>
</gene>
<dbReference type="GO" id="GO:0016491">
    <property type="term" value="F:oxidoreductase activity"/>
    <property type="evidence" value="ECO:0007669"/>
    <property type="project" value="UniProtKB-KW"/>
</dbReference>
<comment type="caution">
    <text evidence="3">The sequence shown here is derived from an EMBL/GenBank/DDBJ whole genome shotgun (WGS) entry which is preliminary data.</text>
</comment>
<sequence length="226" mass="23808">MSRPVALITGASRGIGAAVARVLAPTHDLLLGGRDEAALAELAGSLESARPWPVELTDPNALATATAGLTRLDVLVHSAGIAELGPLAETTADVWRRTLDLNVVAVAELTRLALPLLRAARGHVVLINSGAGLRANANWGVYAASKFALRAFGDVLRAEEEDLRVTSVHPGRVDTDMQRGVREQESGDYQPNLYLHADSVAGAVATAVNATDDAHVTEIVVRPRPR</sequence>
<evidence type="ECO:0000313" key="3">
    <source>
        <dbReference type="EMBL" id="MBB5806713.1"/>
    </source>
</evidence>
<comment type="similarity">
    <text evidence="1">Belongs to the short-chain dehydrogenases/reductases (SDR) family.</text>
</comment>
<dbReference type="PANTHER" id="PTHR44196:SF1">
    <property type="entry name" value="DEHYDROGENASE_REDUCTASE SDR FAMILY MEMBER 7B"/>
    <property type="match status" value="1"/>
</dbReference>
<evidence type="ECO:0000256" key="2">
    <source>
        <dbReference type="ARBA" id="ARBA00023002"/>
    </source>
</evidence>
<name>A0A7W9M474_9PSEU</name>
<reference evidence="3 4" key="1">
    <citation type="submission" date="2020-08" db="EMBL/GenBank/DDBJ databases">
        <title>Sequencing the genomes of 1000 actinobacteria strains.</title>
        <authorList>
            <person name="Klenk H.-P."/>
        </authorList>
    </citation>
    <scope>NUCLEOTIDE SEQUENCE [LARGE SCALE GENOMIC DNA]</scope>
    <source>
        <strain evidence="3 4">DSM 45486</strain>
    </source>
</reference>
<organism evidence="3 4">
    <name type="scientific">Saccharothrix ecbatanensis</name>
    <dbReference type="NCBI Taxonomy" id="1105145"/>
    <lineage>
        <taxon>Bacteria</taxon>
        <taxon>Bacillati</taxon>
        <taxon>Actinomycetota</taxon>
        <taxon>Actinomycetes</taxon>
        <taxon>Pseudonocardiales</taxon>
        <taxon>Pseudonocardiaceae</taxon>
        <taxon>Saccharothrix</taxon>
    </lineage>
</organism>
<dbReference type="Proteomes" id="UP000552097">
    <property type="component" value="Unassembled WGS sequence"/>
</dbReference>
<proteinExistence type="inferred from homology"/>
<dbReference type="PANTHER" id="PTHR44196">
    <property type="entry name" value="DEHYDROGENASE/REDUCTASE SDR FAMILY MEMBER 7B"/>
    <property type="match status" value="1"/>
</dbReference>
<dbReference type="NCBIfam" id="NF006073">
    <property type="entry name" value="PRK08219.1"/>
    <property type="match status" value="1"/>
</dbReference>
<dbReference type="InterPro" id="IPR020904">
    <property type="entry name" value="Sc_DH/Rdtase_CS"/>
</dbReference>
<dbReference type="InterPro" id="IPR036291">
    <property type="entry name" value="NAD(P)-bd_dom_sf"/>
</dbReference>
<evidence type="ECO:0000256" key="1">
    <source>
        <dbReference type="ARBA" id="ARBA00006484"/>
    </source>
</evidence>
<dbReference type="SUPFAM" id="SSF51735">
    <property type="entry name" value="NAD(P)-binding Rossmann-fold domains"/>
    <property type="match status" value="1"/>
</dbReference>
<dbReference type="GO" id="GO:0016020">
    <property type="term" value="C:membrane"/>
    <property type="evidence" value="ECO:0007669"/>
    <property type="project" value="TreeGrafter"/>
</dbReference>
<dbReference type="PROSITE" id="PS00061">
    <property type="entry name" value="ADH_SHORT"/>
    <property type="match status" value="1"/>
</dbReference>
<dbReference type="InterPro" id="IPR002347">
    <property type="entry name" value="SDR_fam"/>
</dbReference>
<dbReference type="EMBL" id="JACHMO010000001">
    <property type="protein sequence ID" value="MBB5806713.1"/>
    <property type="molecule type" value="Genomic_DNA"/>
</dbReference>
<evidence type="ECO:0000313" key="4">
    <source>
        <dbReference type="Proteomes" id="UP000552097"/>
    </source>
</evidence>